<keyword evidence="3" id="KW-1185">Reference proteome</keyword>
<evidence type="ECO:0000313" key="3">
    <source>
        <dbReference type="Proteomes" id="UP000002281"/>
    </source>
</evidence>
<sequence>MAASVGTTPGGTTPAAMTPVGASPELEKDVDFQEHEKILSPDFLSVDQITEMLAEDVDGVQQKLEKFLNFKNLQTCLKEAILLDYYVSGFLWARGMDFSIIQYSKFMTLLDMLLHNLRTLRMSLEDSLKWLGEVMAEIGPSHSQKNEAWNIFDVKQANAIIDYLKVSLFQHYKLYEFLFYSPREEIVIGTEDQEPPLKKKKFREDIIAVFKSEGLAR</sequence>
<feature type="region of interest" description="Disordered" evidence="1">
    <location>
        <begin position="1"/>
        <end position="21"/>
    </location>
</feature>
<protein>
    <submittedName>
        <fullName evidence="2">Ciliary associated calcium binding coiled-coil 1</fullName>
    </submittedName>
</protein>
<reference evidence="2 3" key="1">
    <citation type="journal article" date="2009" name="Science">
        <title>Genome sequence, comparative analysis, and population genetics of the domestic horse.</title>
        <authorList>
            <consortium name="Broad Institute Genome Sequencing Platform"/>
            <consortium name="Broad Institute Whole Genome Assembly Team"/>
            <person name="Wade C.M."/>
            <person name="Giulotto E."/>
            <person name="Sigurdsson S."/>
            <person name="Zoli M."/>
            <person name="Gnerre S."/>
            <person name="Imsland F."/>
            <person name="Lear T.L."/>
            <person name="Adelson D.L."/>
            <person name="Bailey E."/>
            <person name="Bellone R.R."/>
            <person name="Bloecker H."/>
            <person name="Distl O."/>
            <person name="Edgar R.C."/>
            <person name="Garber M."/>
            <person name="Leeb T."/>
            <person name="Mauceli E."/>
            <person name="MacLeod J.N."/>
            <person name="Penedo M.C.T."/>
            <person name="Raison J.M."/>
            <person name="Sharpe T."/>
            <person name="Vogel J."/>
            <person name="Andersson L."/>
            <person name="Antczak D.F."/>
            <person name="Biagi T."/>
            <person name="Binns M.M."/>
            <person name="Chowdhary B.P."/>
            <person name="Coleman S.J."/>
            <person name="Della Valle G."/>
            <person name="Fryc S."/>
            <person name="Guerin G."/>
            <person name="Hasegawa T."/>
            <person name="Hill E.W."/>
            <person name="Jurka J."/>
            <person name="Kiialainen A."/>
            <person name="Lindgren G."/>
            <person name="Liu J."/>
            <person name="Magnani E."/>
            <person name="Mickelson J.R."/>
            <person name="Murray J."/>
            <person name="Nergadze S.G."/>
            <person name="Onofrio R."/>
            <person name="Pedroni S."/>
            <person name="Piras M.F."/>
            <person name="Raudsepp T."/>
            <person name="Rocchi M."/>
            <person name="Roeed K.H."/>
            <person name="Ryder O.A."/>
            <person name="Searle S."/>
            <person name="Skow L."/>
            <person name="Swinburne J.E."/>
            <person name="Syvaenen A.C."/>
            <person name="Tozaki T."/>
            <person name="Valberg S.J."/>
            <person name="Vaudin M."/>
            <person name="White J.R."/>
            <person name="Zody M.C."/>
            <person name="Lander E.S."/>
            <person name="Lindblad-Toh K."/>
        </authorList>
    </citation>
    <scope>NUCLEOTIDE SEQUENCE [LARGE SCALE GENOMIC DNA]</scope>
    <source>
        <strain evidence="2 3">Thoroughbred</strain>
    </source>
</reference>
<dbReference type="Pfam" id="PF14769">
    <property type="entry name" value="CLAMP"/>
    <property type="match status" value="1"/>
</dbReference>
<dbReference type="AlphaFoldDB" id="A0A9L0SZW0"/>
<dbReference type="GeneTree" id="ENSGT00390000004181"/>
<reference evidence="2" key="3">
    <citation type="submission" date="2025-09" db="UniProtKB">
        <authorList>
            <consortium name="Ensembl"/>
        </authorList>
    </citation>
    <scope>IDENTIFICATION</scope>
    <source>
        <strain evidence="2">Thoroughbred</strain>
    </source>
</reference>
<reference evidence="2" key="2">
    <citation type="submission" date="2025-08" db="UniProtKB">
        <authorList>
            <consortium name="Ensembl"/>
        </authorList>
    </citation>
    <scope>IDENTIFICATION</scope>
    <source>
        <strain evidence="2">Thoroughbred</strain>
    </source>
</reference>
<dbReference type="Ensembl" id="ENSECAT00000082722.1">
    <property type="protein sequence ID" value="ENSECAP00000080484.1"/>
    <property type="gene ID" value="ENSECAG00000018759.3"/>
</dbReference>
<accession>A0A9L0SZW0</accession>
<gene>
    <name evidence="2" type="primary">CABCOCO1</name>
</gene>
<dbReference type="PANTHER" id="PTHR28457:SF3">
    <property type="entry name" value="CILIARY-ASSOCIATED CALCIUM-BINDING COILED-COIL PROTEIN 1"/>
    <property type="match status" value="1"/>
</dbReference>
<organism evidence="2 3">
    <name type="scientific">Equus caballus</name>
    <name type="common">Horse</name>
    <dbReference type="NCBI Taxonomy" id="9796"/>
    <lineage>
        <taxon>Eukaryota</taxon>
        <taxon>Metazoa</taxon>
        <taxon>Chordata</taxon>
        <taxon>Craniata</taxon>
        <taxon>Vertebrata</taxon>
        <taxon>Euteleostomi</taxon>
        <taxon>Mammalia</taxon>
        <taxon>Eutheria</taxon>
        <taxon>Laurasiatheria</taxon>
        <taxon>Perissodactyla</taxon>
        <taxon>Equidae</taxon>
        <taxon>Equus</taxon>
    </lineage>
</organism>
<evidence type="ECO:0000313" key="2">
    <source>
        <dbReference type="Ensembl" id="ENSECAP00000080484.1"/>
    </source>
</evidence>
<dbReference type="Proteomes" id="UP000002281">
    <property type="component" value="Chromosome 1"/>
</dbReference>
<dbReference type="InterPro" id="IPR032727">
    <property type="entry name" value="CLAMP"/>
</dbReference>
<evidence type="ECO:0000256" key="1">
    <source>
        <dbReference type="SAM" id="MobiDB-lite"/>
    </source>
</evidence>
<proteinExistence type="predicted"/>
<name>A0A9L0SZW0_HORSE</name>
<dbReference type="PANTHER" id="PTHR28457">
    <property type="entry name" value="COILED-COIL DOMAIN-CONTAINING PROTEIN 189"/>
    <property type="match status" value="1"/>
</dbReference>